<dbReference type="EMBL" id="CABGGW010000045">
    <property type="protein sequence ID" value="VUS84211.1"/>
    <property type="molecule type" value="Genomic_DNA"/>
</dbReference>
<dbReference type="Proteomes" id="UP000317374">
    <property type="component" value="Unassembled WGS sequence"/>
</dbReference>
<proteinExistence type="predicted"/>
<gene>
    <name evidence="2" type="ORF">SB6422_02497</name>
</gene>
<evidence type="ECO:0000313" key="3">
    <source>
        <dbReference type="Proteomes" id="UP000317374"/>
    </source>
</evidence>
<reference evidence="2 3" key="1">
    <citation type="submission" date="2019-07" db="EMBL/GenBank/DDBJ databases">
        <authorList>
            <person name="Brisse S."/>
            <person name="Rodrigues C."/>
            <person name="Thorpe H."/>
        </authorList>
    </citation>
    <scope>NUCLEOTIDE SEQUENCE [LARGE SCALE GENOMIC DNA]</scope>
    <source>
        <strain evidence="2">SB6422</strain>
    </source>
</reference>
<organism evidence="2 3">
    <name type="scientific">Klebsiella huaxiensis</name>
    <dbReference type="NCBI Taxonomy" id="2153354"/>
    <lineage>
        <taxon>Bacteria</taxon>
        <taxon>Pseudomonadati</taxon>
        <taxon>Pseudomonadota</taxon>
        <taxon>Gammaproteobacteria</taxon>
        <taxon>Enterobacterales</taxon>
        <taxon>Enterobacteriaceae</taxon>
        <taxon>Klebsiella/Raoultella group</taxon>
        <taxon>Klebsiella</taxon>
    </lineage>
</organism>
<evidence type="ECO:0000256" key="1">
    <source>
        <dbReference type="SAM" id="Phobius"/>
    </source>
</evidence>
<keyword evidence="1" id="KW-1133">Transmembrane helix</keyword>
<dbReference type="InterPro" id="IPR049833">
    <property type="entry name" value="KPN01023-like"/>
</dbReference>
<dbReference type="RefSeq" id="WP_139537471.1">
    <property type="nucleotide sequence ID" value="NZ_CABGGW010000045.1"/>
</dbReference>
<accession>A0A564LS85</accession>
<name>A0A564LS85_9ENTR</name>
<protein>
    <submittedName>
        <fullName evidence="2">Uncharacterized protein</fullName>
    </submittedName>
</protein>
<keyword evidence="1" id="KW-0472">Membrane</keyword>
<sequence>MNISTIFLITIAILLLGISVYSLLSYIKERRAKRFRPFRQR</sequence>
<keyword evidence="1" id="KW-0812">Transmembrane</keyword>
<dbReference type="NCBIfam" id="NF033853">
    <property type="entry name" value="KPN_two_small"/>
    <property type="match status" value="1"/>
</dbReference>
<feature type="transmembrane region" description="Helical" evidence="1">
    <location>
        <begin position="6"/>
        <end position="27"/>
    </location>
</feature>
<dbReference type="AlphaFoldDB" id="A0A564LS85"/>
<evidence type="ECO:0000313" key="2">
    <source>
        <dbReference type="EMBL" id="VUS84211.1"/>
    </source>
</evidence>